<evidence type="ECO:0000313" key="3">
    <source>
        <dbReference type="EMBL" id="KAL2869655.1"/>
    </source>
</evidence>
<dbReference type="Pfam" id="PF00106">
    <property type="entry name" value="adh_short"/>
    <property type="match status" value="1"/>
</dbReference>
<dbReference type="Gene3D" id="3.40.50.720">
    <property type="entry name" value="NAD(P)-binding Rossmann-like Domain"/>
    <property type="match status" value="1"/>
</dbReference>
<evidence type="ECO:0000313" key="4">
    <source>
        <dbReference type="Proteomes" id="UP001610432"/>
    </source>
</evidence>
<dbReference type="Proteomes" id="UP001610432">
    <property type="component" value="Unassembled WGS sequence"/>
</dbReference>
<comment type="similarity">
    <text evidence="1">Belongs to the short-chain dehydrogenases/reductases (SDR) family.</text>
</comment>
<evidence type="ECO:0008006" key="5">
    <source>
        <dbReference type="Google" id="ProtNLM"/>
    </source>
</evidence>
<dbReference type="SUPFAM" id="SSF51735">
    <property type="entry name" value="NAD(P)-binding Rossmann-fold domains"/>
    <property type="match status" value="1"/>
</dbReference>
<dbReference type="PANTHER" id="PTHR43669:SF4">
    <property type="entry name" value="SHORT-CHAIN DEHYDROGENASE"/>
    <property type="match status" value="1"/>
</dbReference>
<dbReference type="EMBL" id="JBFXLQ010000008">
    <property type="protein sequence ID" value="KAL2869655.1"/>
    <property type="molecule type" value="Genomic_DNA"/>
</dbReference>
<evidence type="ECO:0000256" key="1">
    <source>
        <dbReference type="ARBA" id="ARBA00006484"/>
    </source>
</evidence>
<proteinExistence type="inferred from homology"/>
<comment type="caution">
    <text evidence="3">The sequence shown here is derived from an EMBL/GenBank/DDBJ whole genome shotgun (WGS) entry which is preliminary data.</text>
</comment>
<gene>
    <name evidence="3" type="ORF">BJX67DRAFT_318881</name>
</gene>
<accession>A0ABR4LYT2</accession>
<organism evidence="3 4">
    <name type="scientific">Aspergillus lucknowensis</name>
    <dbReference type="NCBI Taxonomy" id="176173"/>
    <lineage>
        <taxon>Eukaryota</taxon>
        <taxon>Fungi</taxon>
        <taxon>Dikarya</taxon>
        <taxon>Ascomycota</taxon>
        <taxon>Pezizomycotina</taxon>
        <taxon>Eurotiomycetes</taxon>
        <taxon>Eurotiomycetidae</taxon>
        <taxon>Eurotiales</taxon>
        <taxon>Aspergillaceae</taxon>
        <taxon>Aspergillus</taxon>
        <taxon>Aspergillus subgen. Nidulantes</taxon>
    </lineage>
</organism>
<protein>
    <recommendedName>
        <fullName evidence="5">Short chain type dehydrogenase</fullName>
    </recommendedName>
</protein>
<dbReference type="InterPro" id="IPR036291">
    <property type="entry name" value="NAD(P)-bd_dom_sf"/>
</dbReference>
<dbReference type="GeneID" id="98142362"/>
<name>A0ABR4LYT2_9EURO</name>
<keyword evidence="2" id="KW-0560">Oxidoreductase</keyword>
<evidence type="ECO:0000256" key="2">
    <source>
        <dbReference type="ARBA" id="ARBA00023002"/>
    </source>
</evidence>
<dbReference type="InterPro" id="IPR002347">
    <property type="entry name" value="SDR_fam"/>
</dbReference>
<dbReference type="PANTHER" id="PTHR43669">
    <property type="entry name" value="5-KETO-D-GLUCONATE 5-REDUCTASE"/>
    <property type="match status" value="1"/>
</dbReference>
<sequence>MTQPVAFILGGGPRIGLAVATKFVAQGWSVALGRRNLGASVELKGVMPVTVDVSSTQSVETAFAEVEAKLGFPTLVVYNAASLTFPPNQGDPFSVSPEAFAQDTSINVTGGYAALHAATRGWEKLRESDSVEYNRRGVFIATGNVTPFYPNPFATSLGSGKAGMVHLIELGEQEYKTAGYRFYFVSQVLEDGGPVPYDAVDGNAHGEAYWEIVQGTVGKVTWDVRFAVGNDGSISYQKG</sequence>
<dbReference type="RefSeq" id="XP_070888634.1">
    <property type="nucleotide sequence ID" value="XM_071027290.1"/>
</dbReference>
<keyword evidence="4" id="KW-1185">Reference proteome</keyword>
<reference evidence="3 4" key="1">
    <citation type="submission" date="2024-07" db="EMBL/GenBank/DDBJ databases">
        <title>Section-level genome sequencing and comparative genomics of Aspergillus sections Usti and Cavernicolus.</title>
        <authorList>
            <consortium name="Lawrence Berkeley National Laboratory"/>
            <person name="Nybo J.L."/>
            <person name="Vesth T.C."/>
            <person name="Theobald S."/>
            <person name="Frisvad J.C."/>
            <person name="Larsen T.O."/>
            <person name="Kjaerboelling I."/>
            <person name="Rothschild-Mancinelli K."/>
            <person name="Lyhne E.K."/>
            <person name="Kogle M.E."/>
            <person name="Barry K."/>
            <person name="Clum A."/>
            <person name="Na H."/>
            <person name="Ledsgaard L."/>
            <person name="Lin J."/>
            <person name="Lipzen A."/>
            <person name="Kuo A."/>
            <person name="Riley R."/>
            <person name="Mondo S."/>
            <person name="Labutti K."/>
            <person name="Haridas S."/>
            <person name="Pangalinan J."/>
            <person name="Salamov A.A."/>
            <person name="Simmons B.A."/>
            <person name="Magnuson J.K."/>
            <person name="Chen J."/>
            <person name="Drula E."/>
            <person name="Henrissat B."/>
            <person name="Wiebenga A."/>
            <person name="Lubbers R.J."/>
            <person name="Gomes A.C."/>
            <person name="Macurrencykelacurrency M.R."/>
            <person name="Stajich J."/>
            <person name="Grigoriev I.V."/>
            <person name="Mortensen U.H."/>
            <person name="De Vries R.P."/>
            <person name="Baker S.E."/>
            <person name="Andersen M.R."/>
        </authorList>
    </citation>
    <scope>NUCLEOTIDE SEQUENCE [LARGE SCALE GENOMIC DNA]</scope>
    <source>
        <strain evidence="3 4">CBS 449.75</strain>
    </source>
</reference>
<dbReference type="CDD" id="cd05233">
    <property type="entry name" value="SDR_c"/>
    <property type="match status" value="1"/>
</dbReference>